<dbReference type="RefSeq" id="WP_180857147.1">
    <property type="nucleotide sequence ID" value="NZ_CAIJDE010000034.1"/>
</dbReference>
<dbReference type="Proteomes" id="UP000533639">
    <property type="component" value="Unassembled WGS sequence"/>
</dbReference>
<comment type="caution">
    <text evidence="1">The sequence shown here is derived from an EMBL/GenBank/DDBJ whole genome shotgun (WGS) entry which is preliminary data.</text>
</comment>
<sequence length="58" mass="6943">MKDLRKEEDFNPNIDNTSEEDFLSHLKAEIKRGKEDLKNGNFITHEEMLLELKRKKII</sequence>
<protein>
    <submittedName>
        <fullName evidence="1">Uncharacterized protein</fullName>
    </submittedName>
</protein>
<evidence type="ECO:0000313" key="1">
    <source>
        <dbReference type="EMBL" id="CAC9973771.1"/>
    </source>
</evidence>
<dbReference type="EMBL" id="CAIJDE010000034">
    <property type="protein sequence ID" value="CAC9973771.1"/>
    <property type="molecule type" value="Genomic_DNA"/>
</dbReference>
<dbReference type="AlphaFoldDB" id="A0A9N8P151"/>
<gene>
    <name evidence="1" type="ORF">FLAPXU55_01459</name>
</gene>
<organism evidence="1 2">
    <name type="scientific">Flavobacterium panici</name>
    <dbReference type="NCBI Taxonomy" id="2654843"/>
    <lineage>
        <taxon>Bacteria</taxon>
        <taxon>Pseudomonadati</taxon>
        <taxon>Bacteroidota</taxon>
        <taxon>Flavobacteriia</taxon>
        <taxon>Flavobacteriales</taxon>
        <taxon>Flavobacteriaceae</taxon>
        <taxon>Flavobacterium</taxon>
    </lineage>
</organism>
<proteinExistence type="predicted"/>
<keyword evidence="2" id="KW-1185">Reference proteome</keyword>
<accession>A0A9N8P151</accession>
<evidence type="ECO:0000313" key="2">
    <source>
        <dbReference type="Proteomes" id="UP000533639"/>
    </source>
</evidence>
<reference evidence="1 2" key="1">
    <citation type="submission" date="2020-06" db="EMBL/GenBank/DDBJ databases">
        <authorList>
            <person name="Criscuolo A."/>
        </authorList>
    </citation>
    <scope>NUCLEOTIDE SEQUENCE [LARGE SCALE GENOMIC DNA]</scope>
    <source>
        <strain evidence="1">PXU-55</strain>
    </source>
</reference>
<name>A0A9N8P151_9FLAO</name>